<organism evidence="1 2">
    <name type="scientific">Candidatus Fimimonas merdipullorum</name>
    <dbReference type="NCBI Taxonomy" id="2840822"/>
    <lineage>
        <taxon>Bacteria</taxon>
        <taxon>Pseudomonadati</taxon>
        <taxon>Myxococcota</taxon>
        <taxon>Myxococcia</taxon>
        <taxon>Myxococcales</taxon>
        <taxon>Cystobacterineae</taxon>
        <taxon>Myxococcaceae</taxon>
        <taxon>Myxococcaceae incertae sedis</taxon>
        <taxon>Candidatus Fimimonas</taxon>
    </lineage>
</organism>
<gene>
    <name evidence="1" type="ORF">IAC72_04030</name>
</gene>
<protein>
    <submittedName>
        <fullName evidence="1">Uncharacterized protein</fullName>
    </submittedName>
</protein>
<dbReference type="InterPro" id="IPR011044">
    <property type="entry name" value="Quino_amine_DH_bsu"/>
</dbReference>
<reference evidence="1" key="1">
    <citation type="submission" date="2020-10" db="EMBL/GenBank/DDBJ databases">
        <authorList>
            <person name="Gilroy R."/>
        </authorList>
    </citation>
    <scope>NUCLEOTIDE SEQUENCE</scope>
    <source>
        <strain evidence="1">ChiHjej12B11-7776</strain>
    </source>
</reference>
<evidence type="ECO:0000313" key="2">
    <source>
        <dbReference type="Proteomes" id="UP000886852"/>
    </source>
</evidence>
<dbReference type="Proteomes" id="UP000886852">
    <property type="component" value="Unassembled WGS sequence"/>
</dbReference>
<accession>A0A9D1MXY0</accession>
<dbReference type="AlphaFoldDB" id="A0A9D1MXY0"/>
<sequence length="383" mass="42569">MFIPKTPFFPAMKKTVFTLDVAEAAAEFCNMRPAEGRSAEDFVGVADAAPAYGAYETDNYALICTDSGIYVRRDGEEKIESDELKNPCFCYCKNQNALVVSDEQGIFLYDGGWNRVSEYGATSLVFFKERVFGVYGDGLYYSARDDASLWEGKISLPQNVTCLAAGEKLYAAGSELYEIDFDDNEEKTQIKYVRGALPTPYAMAICGKKLFFVAGEGLYMLSGKELRLVYRQDTSSAEICFVNNRCYARMGDKIVEADCDGRVTCLWQGDFRCLQGGKRVIFVHENTVKTFGSGRADGWWKSREINLGTPQYKLLKNLRIEAKGKIDVHLVTDGDRRIFHFNGGGKAAVGAKFRSLSVEIFLGDGLVGSVTLEAALPKEVWYG</sequence>
<reference evidence="1" key="2">
    <citation type="journal article" date="2021" name="PeerJ">
        <title>Extensive microbial diversity within the chicken gut microbiome revealed by metagenomics and culture.</title>
        <authorList>
            <person name="Gilroy R."/>
            <person name="Ravi A."/>
            <person name="Getino M."/>
            <person name="Pursley I."/>
            <person name="Horton D.L."/>
            <person name="Alikhan N.F."/>
            <person name="Baker D."/>
            <person name="Gharbi K."/>
            <person name="Hall N."/>
            <person name="Watson M."/>
            <person name="Adriaenssens E.M."/>
            <person name="Foster-Nyarko E."/>
            <person name="Jarju S."/>
            <person name="Secka A."/>
            <person name="Antonio M."/>
            <person name="Oren A."/>
            <person name="Chaudhuri R.R."/>
            <person name="La Ragione R."/>
            <person name="Hildebrand F."/>
            <person name="Pallen M.J."/>
        </authorList>
    </citation>
    <scope>NUCLEOTIDE SEQUENCE</scope>
    <source>
        <strain evidence="1">ChiHjej12B11-7776</strain>
    </source>
</reference>
<evidence type="ECO:0000313" key="1">
    <source>
        <dbReference type="EMBL" id="HIU91160.1"/>
    </source>
</evidence>
<dbReference type="SUPFAM" id="SSF50969">
    <property type="entry name" value="YVTN repeat-like/Quinoprotein amine dehydrogenase"/>
    <property type="match status" value="1"/>
</dbReference>
<name>A0A9D1MXY0_9BACT</name>
<proteinExistence type="predicted"/>
<dbReference type="EMBL" id="DVOC01000067">
    <property type="protein sequence ID" value="HIU91160.1"/>
    <property type="molecule type" value="Genomic_DNA"/>
</dbReference>
<comment type="caution">
    <text evidence="1">The sequence shown here is derived from an EMBL/GenBank/DDBJ whole genome shotgun (WGS) entry which is preliminary data.</text>
</comment>